<dbReference type="AlphaFoldDB" id="A0A150HA84"/>
<dbReference type="PROSITE" id="PS51782">
    <property type="entry name" value="LYSM"/>
    <property type="match status" value="2"/>
</dbReference>
<comment type="caution">
    <text evidence="4">The sequence shown here is derived from an EMBL/GenBank/DDBJ whole genome shotgun (WGS) entry which is preliminary data.</text>
</comment>
<feature type="transmembrane region" description="Helical" evidence="2">
    <location>
        <begin position="97"/>
        <end position="117"/>
    </location>
</feature>
<dbReference type="InterPro" id="IPR036779">
    <property type="entry name" value="LysM_dom_sf"/>
</dbReference>
<gene>
    <name evidence="4" type="ORF">Mlaev_02441</name>
</gene>
<dbReference type="Proteomes" id="UP000075357">
    <property type="component" value="Unassembled WGS sequence"/>
</dbReference>
<dbReference type="CDD" id="cd00118">
    <property type="entry name" value="LysM"/>
    <property type="match status" value="2"/>
</dbReference>
<keyword evidence="2" id="KW-1133">Transmembrane helix</keyword>
<dbReference type="SMART" id="SM01043">
    <property type="entry name" value="BTAD"/>
    <property type="match status" value="1"/>
</dbReference>
<evidence type="ECO:0000313" key="5">
    <source>
        <dbReference type="Proteomes" id="UP000075357"/>
    </source>
</evidence>
<evidence type="ECO:0000313" key="4">
    <source>
        <dbReference type="EMBL" id="KXZ58738.1"/>
    </source>
</evidence>
<feature type="compositionally biased region" description="Low complexity" evidence="1">
    <location>
        <begin position="358"/>
        <end position="385"/>
    </location>
</feature>
<dbReference type="InterPro" id="IPR018392">
    <property type="entry name" value="LysM"/>
</dbReference>
<sequence>MRILKGLGSLIALLVLLVGIPVGLIVFAGNPIPSWDEVMRLTSVPDYGGKFFMGTLLPIVAWILWGTFAVGFLVELPAQLRRVPAPRLPGLRLQQQGAGFLIAAVVVMFAGVSPAIAAPSSASAAEPTAAVAAASSTITPAAAVEAHTDTAVAAEAPAAPTYTVQDGDSLWRIAEQTLGSGERWKEIADLNYGVEQADGWSLTPENWLNAGWVLTLPSDAPSGASSSAETAVETTTVEKEVTVVSGDTLWAIAEQELGDGNRYPEIFDATKDDVQPDGRHLTDPDLIYPGWVVDVPVTVEATVPVAPPAETGGVEDVAPGAGTSETGADAGASSHVDEGAGAQADVDELAGGAVGSIPGATTAPGAADDATTGQEPAEQAPAAEQAADDAADTDWIDEIFNVRTAGGLGALAAAGLLVFLGVRRMKQRRDRKPGQRISMPEGAASDMELALRAVENPLGMDHVDHALRHLAAWAQETGNALPPVYALRLSDVEIALYLDAPAELPAPFVEVSDDKMAWSVDPEELPPLERVPSAPYPALVTLGQDLGDAHVMVDLEHIGALNMIGSDESVRGALTGLAVELATSQWAEDLRITLVGIAPELPEALDTGRFRHVDNIDALLHTLHAQATETERALEELGVDSIEQARSAGLEAESWTPEIVILGAMPDEQARAELADLVTRLPRVGIAAITAGELAGDWTMHLDDDHTAQLQIPAAEHTLPLTPQIVNAEEYASILQLLDSSDQVVTNDSEWAPADEVTLDDLPPADTTLRDVEEDIRVEDGDADEWKSILHSLLPAKSVDVVATPVDEPVEEAAGVAVDETVEEAVEEAAGVAVDETVEEAAGAAVGVAVDETDADVAAEAPEHAPEAATKEPAGPVRPIVPLRGAPYVQILGPVQIVGAQGPAPKTPATSKTNQSVVQRATELIAFLALNPRATAVQVHGALWPGKDPHGGAAQQTRNSHTSRARSWLGVSPAGEQYLPRVGAEGYRLREEVRTDWQLWLDLVGEDPASAPTANLTQALRLVKGQPFEGVKEKFYGWAEPIRYEIIAAVGDAAHELATRSLRAGDCANARLAAAVGRMVDPVNEIFWRDALKAEHQAGDPTGVERLVKQLESHLDSFEDGYEAEPETQELIASIRRRDAS</sequence>
<evidence type="ECO:0000256" key="2">
    <source>
        <dbReference type="SAM" id="Phobius"/>
    </source>
</evidence>
<dbReference type="InterPro" id="IPR052196">
    <property type="entry name" value="Bact_Kbp"/>
</dbReference>
<dbReference type="InterPro" id="IPR005158">
    <property type="entry name" value="BTAD"/>
</dbReference>
<keyword evidence="2" id="KW-0812">Transmembrane</keyword>
<dbReference type="SMART" id="SM00257">
    <property type="entry name" value="LysM"/>
    <property type="match status" value="2"/>
</dbReference>
<dbReference type="Gene3D" id="3.10.350.10">
    <property type="entry name" value="LysM domain"/>
    <property type="match status" value="2"/>
</dbReference>
<feature type="transmembrane region" description="Helical" evidence="2">
    <location>
        <begin position="52"/>
        <end position="76"/>
    </location>
</feature>
<dbReference type="Gene3D" id="1.10.10.10">
    <property type="entry name" value="Winged helix-like DNA-binding domain superfamily/Winged helix DNA-binding domain"/>
    <property type="match status" value="1"/>
</dbReference>
<protein>
    <submittedName>
        <fullName evidence="4">LysM domain/BON superfamily protein</fullName>
    </submittedName>
</protein>
<dbReference type="PANTHER" id="PTHR34700:SF4">
    <property type="entry name" value="PHAGE-LIKE ELEMENT PBSX PROTEIN XKDP"/>
    <property type="match status" value="1"/>
</dbReference>
<keyword evidence="5" id="KW-1185">Reference proteome</keyword>
<dbReference type="EMBL" id="LRAD01000053">
    <property type="protein sequence ID" value="KXZ58738.1"/>
    <property type="molecule type" value="Genomic_DNA"/>
</dbReference>
<evidence type="ECO:0000259" key="3">
    <source>
        <dbReference type="PROSITE" id="PS51782"/>
    </source>
</evidence>
<dbReference type="PANTHER" id="PTHR34700">
    <property type="entry name" value="POTASSIUM BINDING PROTEIN KBP"/>
    <property type="match status" value="1"/>
</dbReference>
<organism evidence="4 5">
    <name type="scientific">Microbacterium laevaniformans</name>
    <dbReference type="NCBI Taxonomy" id="36807"/>
    <lineage>
        <taxon>Bacteria</taxon>
        <taxon>Bacillati</taxon>
        <taxon>Actinomycetota</taxon>
        <taxon>Actinomycetes</taxon>
        <taxon>Micrococcales</taxon>
        <taxon>Microbacteriaceae</taxon>
        <taxon>Microbacterium</taxon>
    </lineage>
</organism>
<feature type="domain" description="LysM" evidence="3">
    <location>
        <begin position="160"/>
        <end position="216"/>
    </location>
</feature>
<dbReference type="InterPro" id="IPR036388">
    <property type="entry name" value="WH-like_DNA-bd_sf"/>
</dbReference>
<name>A0A150HA84_9MICO</name>
<feature type="region of interest" description="Disordered" evidence="1">
    <location>
        <begin position="304"/>
        <end position="338"/>
    </location>
</feature>
<dbReference type="RefSeq" id="WP_061683588.1">
    <property type="nucleotide sequence ID" value="NZ_LRAD01000053.1"/>
</dbReference>
<dbReference type="PATRIC" id="fig|36807.3.peg.2484"/>
<evidence type="ECO:0000256" key="1">
    <source>
        <dbReference type="SAM" id="MobiDB-lite"/>
    </source>
</evidence>
<feature type="region of interest" description="Disordered" evidence="1">
    <location>
        <begin position="352"/>
        <end position="389"/>
    </location>
</feature>
<dbReference type="Pfam" id="PF01476">
    <property type="entry name" value="LysM"/>
    <property type="match status" value="2"/>
</dbReference>
<accession>A0A150HA84</accession>
<feature type="region of interest" description="Disordered" evidence="1">
    <location>
        <begin position="945"/>
        <end position="966"/>
    </location>
</feature>
<keyword evidence="2" id="KW-0472">Membrane</keyword>
<dbReference type="STRING" id="36807.Mlaev_02441"/>
<proteinExistence type="predicted"/>
<reference evidence="4 5" key="1">
    <citation type="submission" date="2016-01" db="EMBL/GenBank/DDBJ databases">
        <title>Draft genome sequences of Microbacterium laevaniformans LCDC 91-0039 and the type strain of Microbacterium hominis LCDC 84-209.</title>
        <authorList>
            <person name="Bernier A.-M."/>
            <person name="Bernard K."/>
        </authorList>
    </citation>
    <scope>NUCLEOTIDE SEQUENCE [LARGE SCALE GENOMIC DNA]</scope>
    <source>
        <strain evidence="4 5">LCDC 91-0039</strain>
    </source>
</reference>
<feature type="domain" description="LysM" evidence="3">
    <location>
        <begin position="239"/>
        <end position="295"/>
    </location>
</feature>